<name>A0ABU9ARE7_9BACT</name>
<organism evidence="2 3">
    <name type="scientific">Luteolibacter soli</name>
    <dbReference type="NCBI Taxonomy" id="3135280"/>
    <lineage>
        <taxon>Bacteria</taxon>
        <taxon>Pseudomonadati</taxon>
        <taxon>Verrucomicrobiota</taxon>
        <taxon>Verrucomicrobiia</taxon>
        <taxon>Verrucomicrobiales</taxon>
        <taxon>Verrucomicrobiaceae</taxon>
        <taxon>Luteolibacter</taxon>
    </lineage>
</organism>
<dbReference type="PROSITE" id="PS51257">
    <property type="entry name" value="PROKAR_LIPOPROTEIN"/>
    <property type="match status" value="1"/>
</dbReference>
<keyword evidence="1" id="KW-0732">Signal</keyword>
<comment type="caution">
    <text evidence="2">The sequence shown here is derived from an EMBL/GenBank/DDBJ whole genome shotgun (WGS) entry which is preliminary data.</text>
</comment>
<dbReference type="Proteomes" id="UP001371305">
    <property type="component" value="Unassembled WGS sequence"/>
</dbReference>
<evidence type="ECO:0008006" key="4">
    <source>
        <dbReference type="Google" id="ProtNLM"/>
    </source>
</evidence>
<feature type="chain" id="PRO_5046002494" description="DUF3192 domain-containing protein" evidence="1">
    <location>
        <begin position="20"/>
        <end position="137"/>
    </location>
</feature>
<evidence type="ECO:0000313" key="3">
    <source>
        <dbReference type="Proteomes" id="UP001371305"/>
    </source>
</evidence>
<proteinExistence type="predicted"/>
<evidence type="ECO:0000256" key="1">
    <source>
        <dbReference type="SAM" id="SignalP"/>
    </source>
</evidence>
<sequence>MKRRSFSALALTLVLAACGGGMKPKPPPAEEELDPYRPVMANRINTVIYSKRSKEQMLLDLGALGVSVGMKFVDFKKDSKIDDWFGEQSEFLPTRYTSLTCGLSPVVDSEGRIVALYRNRKLIDGKMHEETVLKPEG</sequence>
<protein>
    <recommendedName>
        <fullName evidence="4">DUF3192 domain-containing protein</fullName>
    </recommendedName>
</protein>
<evidence type="ECO:0000313" key="2">
    <source>
        <dbReference type="EMBL" id="MEK7949387.1"/>
    </source>
</evidence>
<gene>
    <name evidence="2" type="ORF">WKV53_02705</name>
</gene>
<feature type="signal peptide" evidence="1">
    <location>
        <begin position="1"/>
        <end position="19"/>
    </location>
</feature>
<dbReference type="EMBL" id="JBBUKT010000001">
    <property type="protein sequence ID" value="MEK7949387.1"/>
    <property type="molecule type" value="Genomic_DNA"/>
</dbReference>
<accession>A0ABU9ARE7</accession>
<reference evidence="2 3" key="1">
    <citation type="submission" date="2024-04" db="EMBL/GenBank/DDBJ databases">
        <title>Luteolibacter sp. isolated from soil.</title>
        <authorList>
            <person name="An J."/>
        </authorList>
    </citation>
    <scope>NUCLEOTIDE SEQUENCE [LARGE SCALE GENOMIC DNA]</scope>
    <source>
        <strain evidence="2 3">Y139</strain>
    </source>
</reference>
<dbReference type="RefSeq" id="WP_341402804.1">
    <property type="nucleotide sequence ID" value="NZ_JBBUKT010000001.1"/>
</dbReference>
<keyword evidence="3" id="KW-1185">Reference proteome</keyword>